<proteinExistence type="predicted"/>
<dbReference type="AlphaFoldDB" id="A0A9P1FHN1"/>
<dbReference type="EMBL" id="CAMXCT010000264">
    <property type="protein sequence ID" value="CAI3976356.1"/>
    <property type="molecule type" value="Genomic_DNA"/>
</dbReference>
<keyword evidence="3" id="KW-0325">Glycoprotein</keyword>
<evidence type="ECO:0000313" key="7">
    <source>
        <dbReference type="EMBL" id="CAL4763668.1"/>
    </source>
</evidence>
<reference evidence="6" key="2">
    <citation type="submission" date="2024-04" db="EMBL/GenBank/DDBJ databases">
        <authorList>
            <person name="Chen Y."/>
            <person name="Shah S."/>
            <person name="Dougan E. K."/>
            <person name="Thang M."/>
            <person name="Chan C."/>
        </authorList>
    </citation>
    <scope>NUCLEOTIDE SEQUENCE [LARGE SCALE GENOMIC DNA]</scope>
</reference>
<name>A0A9P1FHN1_9DINO</name>
<dbReference type="GO" id="GO:0016757">
    <property type="term" value="F:glycosyltransferase activity"/>
    <property type="evidence" value="ECO:0007669"/>
    <property type="project" value="UniProtKB-KW"/>
</dbReference>
<dbReference type="PANTHER" id="PTHR20961">
    <property type="entry name" value="GLYCOSYLTRANSFERASE"/>
    <property type="match status" value="1"/>
</dbReference>
<dbReference type="Pfam" id="PF04577">
    <property type="entry name" value="Glyco_transf_61"/>
    <property type="match status" value="1"/>
</dbReference>
<evidence type="ECO:0000313" key="6">
    <source>
        <dbReference type="EMBL" id="CAL1129731.1"/>
    </source>
</evidence>
<evidence type="ECO:0000313" key="8">
    <source>
        <dbReference type="Proteomes" id="UP001152797"/>
    </source>
</evidence>
<dbReference type="InterPro" id="IPR007657">
    <property type="entry name" value="Glycosyltransferase_61"/>
</dbReference>
<evidence type="ECO:0000313" key="5">
    <source>
        <dbReference type="EMBL" id="CAI3976356.1"/>
    </source>
</evidence>
<accession>A0A9P1FHN1</accession>
<evidence type="ECO:0000256" key="1">
    <source>
        <dbReference type="ARBA" id="ARBA00022676"/>
    </source>
</evidence>
<dbReference type="InterPro" id="IPR049625">
    <property type="entry name" value="Glyco_transf_61_cat"/>
</dbReference>
<evidence type="ECO:0000256" key="2">
    <source>
        <dbReference type="ARBA" id="ARBA00022679"/>
    </source>
</evidence>
<organism evidence="5">
    <name type="scientific">Cladocopium goreaui</name>
    <dbReference type="NCBI Taxonomy" id="2562237"/>
    <lineage>
        <taxon>Eukaryota</taxon>
        <taxon>Sar</taxon>
        <taxon>Alveolata</taxon>
        <taxon>Dinophyceae</taxon>
        <taxon>Suessiales</taxon>
        <taxon>Symbiodiniaceae</taxon>
        <taxon>Cladocopium</taxon>
    </lineage>
</organism>
<protein>
    <submittedName>
        <fullName evidence="7">Glycosyltransferase 61 catalytic domain-containing protein</fullName>
    </submittedName>
</protein>
<evidence type="ECO:0000259" key="4">
    <source>
        <dbReference type="Pfam" id="PF04577"/>
    </source>
</evidence>
<evidence type="ECO:0000256" key="3">
    <source>
        <dbReference type="ARBA" id="ARBA00023180"/>
    </source>
</evidence>
<comment type="caution">
    <text evidence="5">The sequence shown here is derived from an EMBL/GenBank/DDBJ whole genome shotgun (WGS) entry which is preliminary data.</text>
</comment>
<keyword evidence="8" id="KW-1185">Reference proteome</keyword>
<dbReference type="EMBL" id="CAMXCT020000264">
    <property type="protein sequence ID" value="CAL1129731.1"/>
    <property type="molecule type" value="Genomic_DNA"/>
</dbReference>
<dbReference type="OrthoDB" id="427282at2759"/>
<dbReference type="EMBL" id="CAMXCT030000264">
    <property type="protein sequence ID" value="CAL4763668.1"/>
    <property type="molecule type" value="Genomic_DNA"/>
</dbReference>
<gene>
    <name evidence="5" type="ORF">C1SCF055_LOCUS4580</name>
</gene>
<feature type="domain" description="Glycosyltransferase 61 catalytic" evidence="4">
    <location>
        <begin position="51"/>
        <end position="258"/>
    </location>
</feature>
<sequence length="321" mass="35564">MATNGTHRYDAYRHCSGSCPDDPAWQELSVEMVDEDILVLPSIRTPPGMEYQHSLTDLLAQAWTVLPLLRDSNMKLVIYSPIQGQLLQSMGIPPEKLLDIPITSFEAHKLLCVKPGRTMTLWRTARADGADVPFLEQTATRIYADYWWRLPGYQLGPEVSDAIARHAGFAGFESKQDSVVFVLRCSERRQLANEAEAVGAVTRALVEAKSDFQLLTFCPGREDFLEQVRKVRQAKLIIGEHGGALANMLLAQNGTGIIELVGSPEAQIGLPGEFPPYKSMWYGGAGAAFAFYRVVLYEPTLVGPAVRLEDLQEAVQKWLSA</sequence>
<reference evidence="5" key="1">
    <citation type="submission" date="2022-10" db="EMBL/GenBank/DDBJ databases">
        <authorList>
            <person name="Chen Y."/>
            <person name="Dougan E. K."/>
            <person name="Chan C."/>
            <person name="Rhodes N."/>
            <person name="Thang M."/>
        </authorList>
    </citation>
    <scope>NUCLEOTIDE SEQUENCE</scope>
</reference>
<dbReference type="Proteomes" id="UP001152797">
    <property type="component" value="Unassembled WGS sequence"/>
</dbReference>
<keyword evidence="2" id="KW-0808">Transferase</keyword>
<keyword evidence="1" id="KW-0328">Glycosyltransferase</keyword>